<dbReference type="InterPro" id="IPR000531">
    <property type="entry name" value="Beta-barrel_TonB"/>
</dbReference>
<dbReference type="InterPro" id="IPR036942">
    <property type="entry name" value="Beta-barrel_TonB_sf"/>
</dbReference>
<dbReference type="Gene3D" id="2.170.130.10">
    <property type="entry name" value="TonB-dependent receptor, plug domain"/>
    <property type="match status" value="1"/>
</dbReference>
<dbReference type="InterPro" id="IPR012910">
    <property type="entry name" value="Plug_dom"/>
</dbReference>
<dbReference type="PANTHER" id="PTHR47234">
    <property type="match status" value="1"/>
</dbReference>
<keyword evidence="3 8" id="KW-1134">Transmembrane beta strand</keyword>
<comment type="similarity">
    <text evidence="8 9">Belongs to the TonB-dependent receptor family.</text>
</comment>
<evidence type="ECO:0000256" key="7">
    <source>
        <dbReference type="ARBA" id="ARBA00023237"/>
    </source>
</evidence>
<dbReference type="InterPro" id="IPR037066">
    <property type="entry name" value="Plug_dom_sf"/>
</dbReference>
<evidence type="ECO:0000256" key="10">
    <source>
        <dbReference type="SAM" id="SignalP"/>
    </source>
</evidence>
<dbReference type="GO" id="GO:0009279">
    <property type="term" value="C:cell outer membrane"/>
    <property type="evidence" value="ECO:0007669"/>
    <property type="project" value="UniProtKB-SubCell"/>
</dbReference>
<dbReference type="EMBL" id="JACLAU010000059">
    <property type="protein sequence ID" value="MBC2653582.1"/>
    <property type="molecule type" value="Genomic_DNA"/>
</dbReference>
<keyword evidence="4 8" id="KW-0812">Transmembrane</keyword>
<evidence type="ECO:0000256" key="2">
    <source>
        <dbReference type="ARBA" id="ARBA00022448"/>
    </source>
</evidence>
<organism evidence="13 14">
    <name type="scientific">Novosphingobium aerophilum</name>
    <dbReference type="NCBI Taxonomy" id="2839843"/>
    <lineage>
        <taxon>Bacteria</taxon>
        <taxon>Pseudomonadati</taxon>
        <taxon>Pseudomonadota</taxon>
        <taxon>Alphaproteobacteria</taxon>
        <taxon>Sphingomonadales</taxon>
        <taxon>Sphingomonadaceae</taxon>
        <taxon>Novosphingobium</taxon>
    </lineage>
</organism>
<dbReference type="SUPFAM" id="SSF56935">
    <property type="entry name" value="Porins"/>
    <property type="match status" value="1"/>
</dbReference>
<dbReference type="Proteomes" id="UP000520156">
    <property type="component" value="Unassembled WGS sequence"/>
</dbReference>
<evidence type="ECO:0000256" key="9">
    <source>
        <dbReference type="RuleBase" id="RU003357"/>
    </source>
</evidence>
<dbReference type="AlphaFoldDB" id="A0A7X1FAV1"/>
<name>A0A7X1FAV1_9SPHN</name>
<evidence type="ECO:0000256" key="4">
    <source>
        <dbReference type="ARBA" id="ARBA00022692"/>
    </source>
</evidence>
<evidence type="ECO:0000313" key="13">
    <source>
        <dbReference type="EMBL" id="MBC2653582.1"/>
    </source>
</evidence>
<keyword evidence="2 8" id="KW-0813">Transport</keyword>
<keyword evidence="13" id="KW-0675">Receptor</keyword>
<feature type="chain" id="PRO_5030854892" evidence="10">
    <location>
        <begin position="34"/>
        <end position="974"/>
    </location>
</feature>
<keyword evidence="14" id="KW-1185">Reference proteome</keyword>
<reference evidence="13 14" key="1">
    <citation type="submission" date="2020-08" db="EMBL/GenBank/DDBJ databases">
        <title>The genome sequence of Novosphingobium flavum 4Y4.</title>
        <authorList>
            <person name="Liu Y."/>
        </authorList>
    </citation>
    <scope>NUCLEOTIDE SEQUENCE [LARGE SCALE GENOMIC DNA]</scope>
    <source>
        <strain evidence="13 14">4Y4</strain>
    </source>
</reference>
<evidence type="ECO:0000259" key="12">
    <source>
        <dbReference type="Pfam" id="PF07715"/>
    </source>
</evidence>
<comment type="caution">
    <text evidence="13">The sequence shown here is derived from an EMBL/GenBank/DDBJ whole genome shotgun (WGS) entry which is preliminary data.</text>
</comment>
<feature type="domain" description="TonB-dependent receptor plug" evidence="12">
    <location>
        <begin position="65"/>
        <end position="181"/>
    </location>
</feature>
<feature type="domain" description="TonB-dependent receptor-like beta-barrel" evidence="11">
    <location>
        <begin position="429"/>
        <end position="944"/>
    </location>
</feature>
<evidence type="ECO:0000313" key="14">
    <source>
        <dbReference type="Proteomes" id="UP000520156"/>
    </source>
</evidence>
<gene>
    <name evidence="13" type="ORF">H7F49_18025</name>
</gene>
<dbReference type="Pfam" id="PF00593">
    <property type="entry name" value="TonB_dep_Rec_b-barrel"/>
    <property type="match status" value="1"/>
</dbReference>
<evidence type="ECO:0000256" key="5">
    <source>
        <dbReference type="ARBA" id="ARBA00023077"/>
    </source>
</evidence>
<feature type="signal peptide" evidence="10">
    <location>
        <begin position="1"/>
        <end position="33"/>
    </location>
</feature>
<dbReference type="RefSeq" id="WP_185684956.1">
    <property type="nucleotide sequence ID" value="NZ_JACLAU010000059.1"/>
</dbReference>
<dbReference type="PROSITE" id="PS52016">
    <property type="entry name" value="TONB_DEPENDENT_REC_3"/>
    <property type="match status" value="1"/>
</dbReference>
<dbReference type="Pfam" id="PF07715">
    <property type="entry name" value="Plug"/>
    <property type="match status" value="1"/>
</dbReference>
<evidence type="ECO:0000256" key="8">
    <source>
        <dbReference type="PROSITE-ProRule" id="PRU01360"/>
    </source>
</evidence>
<evidence type="ECO:0000256" key="3">
    <source>
        <dbReference type="ARBA" id="ARBA00022452"/>
    </source>
</evidence>
<keyword evidence="7 8" id="KW-0998">Cell outer membrane</keyword>
<dbReference type="PANTHER" id="PTHR47234:SF2">
    <property type="entry name" value="TONB-DEPENDENT RECEPTOR"/>
    <property type="match status" value="1"/>
</dbReference>
<accession>A0A7X1FAV1</accession>
<keyword evidence="10" id="KW-0732">Signal</keyword>
<keyword evidence="5 9" id="KW-0798">TonB box</keyword>
<comment type="subcellular location">
    <subcellularLocation>
        <location evidence="1 8">Cell outer membrane</location>
        <topology evidence="1 8">Multi-pass membrane protein</topology>
    </subcellularLocation>
</comment>
<dbReference type="Gene3D" id="2.40.170.20">
    <property type="entry name" value="TonB-dependent receptor, beta-barrel domain"/>
    <property type="match status" value="1"/>
</dbReference>
<keyword evidence="6 8" id="KW-0472">Membrane</keyword>
<sequence length="974" mass="102621">MRYSPVSTRQTRLLRQALLAGASMLLAANPAVAQDAPPPAAAADQQPAAGDIVVTASRITRDGYTAPTPTTVIGQDFIKQRAVTDIGDALNRVPAFRAAVSPSAGGLGNTGAFLADLRGLGPTRTLVLLDRGRLPQTMVPGVTTSAGTTDLNVIPTVLLRNSDVVTGGASAAYGSDAVSGVVNFQIDDKFSGVRGSFQYGETRYHDAKNKFATIAAGTSFANGMGHVVVGFEYNDNGGTAAYNTARAWGRNAWNNATIASRPAGTPNTIVGPYGNYFGTATSGGLILTNGPLKGLAFVPTASGGVTTATFTPGLGNMTASLDFFTPAALAANAAAGINNLNTQQLRPAQTRYNFMGKVTLDLSDRLSLYFEPLYSNVTNTGIILVRRDGAGAGPSLTIAKDNAFLAQALTPAQLALVPAGGLSIGYSGQDWGPSVRSIRNELIRLQTGVKGSFGKSWKWDASYVFGENTSRVKISNTFNSANFRNAIDAVSVGGQIVCRSAAAVAAGCVPLNILGKANPSAAAAAYVLGTASGSGVTQLHDLSANLQGEPFSTWAGPVSVGVGVDYRRESIRLDTDPLSQTSGWLSGTGVSLPTVKQTVKEAYFETIVPLAKDLPLAKSFEFNGAVRATDYSTSGSVTTWKAGLTWEPFDGLLIRSTRSRDIRAPNLIELFTPQTQSLPLPADPRVGVARPTNNAGFIVGGNPNLKPERATTQTVGVSYQPSFFQRLRLSADYYNIRIQGAITSTGTQGVVNNCFIGGVYTGNSWCSLITFANNDPVAGQMTGVQGVTANVAEFKTRGIDFALNYRQPMEDIGLAGMLTVNVMTTRVISFWSSTDVSTLFPAGIDRAGQTGAAFGGPAGLPKWLTNATLDYEIGGFGINTNVRYISRSRQNNGLFGPDQAGYNPALTTSINDNNIRAAAYVDLGLRYSFGPDRQFQVYFNIDNLLDRDPPLPANGSAYYDLMGRTFKGGVRFKF</sequence>
<proteinExistence type="inferred from homology"/>
<protein>
    <submittedName>
        <fullName evidence="13">TonB-dependent receptor</fullName>
    </submittedName>
</protein>
<evidence type="ECO:0000256" key="1">
    <source>
        <dbReference type="ARBA" id="ARBA00004571"/>
    </source>
</evidence>
<evidence type="ECO:0000259" key="11">
    <source>
        <dbReference type="Pfam" id="PF00593"/>
    </source>
</evidence>
<dbReference type="InterPro" id="IPR039426">
    <property type="entry name" value="TonB-dep_rcpt-like"/>
</dbReference>
<evidence type="ECO:0000256" key="6">
    <source>
        <dbReference type="ARBA" id="ARBA00023136"/>
    </source>
</evidence>